<feature type="transmembrane region" description="Helical" evidence="6">
    <location>
        <begin position="35"/>
        <end position="58"/>
    </location>
</feature>
<keyword evidence="2" id="KW-0813">Transport</keyword>
<dbReference type="OrthoDB" id="289951at2759"/>
<dbReference type="InParanoid" id="A0A078A5K2"/>
<feature type="transmembrane region" description="Helical" evidence="6">
    <location>
        <begin position="269"/>
        <end position="295"/>
    </location>
</feature>
<feature type="transmembrane region" description="Helical" evidence="6">
    <location>
        <begin position="329"/>
        <end position="351"/>
    </location>
</feature>
<name>A0A078A5K2_STYLE</name>
<dbReference type="SUPFAM" id="SSF103473">
    <property type="entry name" value="MFS general substrate transporter"/>
    <property type="match status" value="1"/>
</dbReference>
<feature type="transmembrane region" description="Helical" evidence="6">
    <location>
        <begin position="182"/>
        <end position="200"/>
    </location>
</feature>
<dbReference type="InterPro" id="IPR036259">
    <property type="entry name" value="MFS_trans_sf"/>
</dbReference>
<dbReference type="AlphaFoldDB" id="A0A078A5K2"/>
<feature type="transmembrane region" description="Helical" evidence="6">
    <location>
        <begin position="302"/>
        <end position="323"/>
    </location>
</feature>
<dbReference type="InterPro" id="IPR011701">
    <property type="entry name" value="MFS"/>
</dbReference>
<keyword evidence="5 6" id="KW-0472">Membrane</keyword>
<dbReference type="Gene3D" id="1.20.1250.20">
    <property type="entry name" value="MFS general substrate transporter like domains"/>
    <property type="match status" value="1"/>
</dbReference>
<dbReference type="Proteomes" id="UP000039865">
    <property type="component" value="Unassembled WGS sequence"/>
</dbReference>
<evidence type="ECO:0000313" key="7">
    <source>
        <dbReference type="EMBL" id="CDW77454.1"/>
    </source>
</evidence>
<dbReference type="GO" id="GO:0016020">
    <property type="term" value="C:membrane"/>
    <property type="evidence" value="ECO:0007669"/>
    <property type="project" value="UniProtKB-SubCell"/>
</dbReference>
<keyword evidence="4 6" id="KW-1133">Transmembrane helix</keyword>
<dbReference type="PANTHER" id="PTHR43385">
    <property type="entry name" value="RIBOFLAVIN TRANSPORTER RIBJ"/>
    <property type="match status" value="1"/>
</dbReference>
<evidence type="ECO:0000256" key="5">
    <source>
        <dbReference type="ARBA" id="ARBA00023136"/>
    </source>
</evidence>
<dbReference type="GO" id="GO:0022857">
    <property type="term" value="F:transmembrane transporter activity"/>
    <property type="evidence" value="ECO:0007669"/>
    <property type="project" value="InterPro"/>
</dbReference>
<evidence type="ECO:0000256" key="1">
    <source>
        <dbReference type="ARBA" id="ARBA00004141"/>
    </source>
</evidence>
<evidence type="ECO:0000256" key="6">
    <source>
        <dbReference type="SAM" id="Phobius"/>
    </source>
</evidence>
<gene>
    <name evidence="7" type="primary">Contig13307.g14197</name>
    <name evidence="7" type="ORF">STYLEM_6415</name>
</gene>
<accession>A0A078A5K2</accession>
<dbReference type="Pfam" id="PF07690">
    <property type="entry name" value="MFS_1"/>
    <property type="match status" value="1"/>
</dbReference>
<evidence type="ECO:0000256" key="2">
    <source>
        <dbReference type="ARBA" id="ARBA00022448"/>
    </source>
</evidence>
<protein>
    <submittedName>
        <fullName evidence="7">Major facilitator superfamily protein</fullName>
    </submittedName>
</protein>
<dbReference type="FunCoup" id="A0A078A5K2">
    <property type="interactions" value="2"/>
</dbReference>
<proteinExistence type="predicted"/>
<dbReference type="EMBL" id="CCKQ01006168">
    <property type="protein sequence ID" value="CDW77454.1"/>
    <property type="molecule type" value="Genomic_DNA"/>
</dbReference>
<evidence type="ECO:0000256" key="4">
    <source>
        <dbReference type="ARBA" id="ARBA00022989"/>
    </source>
</evidence>
<feature type="transmembrane region" description="Helical" evidence="6">
    <location>
        <begin position="244"/>
        <end position="263"/>
    </location>
</feature>
<feature type="transmembrane region" description="Helical" evidence="6">
    <location>
        <begin position="212"/>
        <end position="232"/>
    </location>
</feature>
<keyword evidence="3 6" id="KW-0812">Transmembrane</keyword>
<evidence type="ECO:0000256" key="3">
    <source>
        <dbReference type="ARBA" id="ARBA00022692"/>
    </source>
</evidence>
<evidence type="ECO:0000313" key="8">
    <source>
        <dbReference type="Proteomes" id="UP000039865"/>
    </source>
</evidence>
<dbReference type="PANTHER" id="PTHR43385:SF1">
    <property type="entry name" value="RIBOFLAVIN TRANSPORTER RIBJ"/>
    <property type="match status" value="1"/>
</dbReference>
<reference evidence="7 8" key="1">
    <citation type="submission" date="2014-06" db="EMBL/GenBank/DDBJ databases">
        <authorList>
            <person name="Swart Estienne"/>
        </authorList>
    </citation>
    <scope>NUCLEOTIDE SEQUENCE [LARGE SCALE GENOMIC DNA]</scope>
    <source>
        <strain evidence="7 8">130c</strain>
    </source>
</reference>
<feature type="transmembrane region" description="Helical" evidence="6">
    <location>
        <begin position="125"/>
        <end position="146"/>
    </location>
</feature>
<sequence>MFAIFPIQSLVMAFASAIGTKTILYLHPQICLGGLGLGMIVIIQANISLPLQFMIPLYVGWKCFPHRKGLVCSLIFLSNGLGTILGNIQSSQRINPDGRDPMYQNDVKSIYKYFDDEVSIRVPPYFTLMGFQILVISIVAILLIWLPQENHAIQRSLTLQRKQKLLNQGFAKLVSCPQFYQSYILFFFAIMFSQYIFIQFKAFGEQLGHSDVFLTYAGSVALFFNALSRLLGGMILERVSFKDFFSILMGASVILSATIPYVGQNELVFTFYLCIINFIYGSIFVSLPTFFAFVFGPENGSYLYSYCFTANCLSTLTLSLIIFEAQQYIGYPGMMLITTVSSLIALFTVIFMKCDPLEDAEDISDFGRSRVSIYDKGRVDFTVNDCFPEFSYVSLNADKILNRRQEQINKTYGENYTMLLLGNQSLTSQLLVNKNSTKIIQ</sequence>
<dbReference type="InterPro" id="IPR052983">
    <property type="entry name" value="MFS_Riboflavin_Transporter"/>
</dbReference>
<organism evidence="7 8">
    <name type="scientific">Stylonychia lemnae</name>
    <name type="common">Ciliate</name>
    <dbReference type="NCBI Taxonomy" id="5949"/>
    <lineage>
        <taxon>Eukaryota</taxon>
        <taxon>Sar</taxon>
        <taxon>Alveolata</taxon>
        <taxon>Ciliophora</taxon>
        <taxon>Intramacronucleata</taxon>
        <taxon>Spirotrichea</taxon>
        <taxon>Stichotrichia</taxon>
        <taxon>Sporadotrichida</taxon>
        <taxon>Oxytrichidae</taxon>
        <taxon>Stylonychinae</taxon>
        <taxon>Stylonychia</taxon>
    </lineage>
</organism>
<comment type="subcellular location">
    <subcellularLocation>
        <location evidence="1">Membrane</location>
        <topology evidence="1">Multi-pass membrane protein</topology>
    </subcellularLocation>
</comment>
<keyword evidence="8" id="KW-1185">Reference proteome</keyword>